<feature type="domain" description="Serine hydrolase" evidence="3">
    <location>
        <begin position="12"/>
        <end position="259"/>
    </location>
</feature>
<dbReference type="PANTHER" id="PTHR48070:SF6">
    <property type="entry name" value="ESTERASE OVCA2"/>
    <property type="match status" value="1"/>
</dbReference>
<dbReference type="OrthoDB" id="2094269at2759"/>
<dbReference type="PANTHER" id="PTHR48070">
    <property type="entry name" value="ESTERASE OVCA2"/>
    <property type="match status" value="1"/>
</dbReference>
<dbReference type="RefSeq" id="XP_035350113.1">
    <property type="nucleotide sequence ID" value="XM_035494220.1"/>
</dbReference>
<reference evidence="5" key="1">
    <citation type="submission" date="2020-06" db="EMBL/GenBank/DDBJ databases">
        <title>A chromosome-scale genome assembly of Talaromyces rugulosus W13939.</title>
        <authorList>
            <person name="Wang B."/>
            <person name="Guo L."/>
            <person name="Ye K."/>
            <person name="Wang L."/>
        </authorList>
    </citation>
    <scope>NUCLEOTIDE SEQUENCE [LARGE SCALE GENOMIC DNA]</scope>
    <source>
        <strain evidence="5">W13939</strain>
    </source>
</reference>
<evidence type="ECO:0000259" key="3">
    <source>
        <dbReference type="Pfam" id="PF03959"/>
    </source>
</evidence>
<dbReference type="Gene3D" id="3.40.50.1820">
    <property type="entry name" value="alpha/beta hydrolase"/>
    <property type="match status" value="1"/>
</dbReference>
<sequence length="289" mass="31375">MAPRNAPSDDKKPLKFLMLHGYTQSGPLFRAKTGALSKALTKAFPLHTVTLSYPTGPLRLNPADIPGYTPSWNDPLAAETEIEAYGWWRRSDKTASEAPEYVGLNNGLATVAKTLKEEGPFDGVVGFSQGATMAFIVASLLEPGRKDAFDAAISSGNNSYGIPFPPEFNAENTGDHPPFKFALLYSGFRAAGPRYNAFYENPQLQTPALHVLGTLDAVVDEARGRQLIAACAGDPEKQGRVIFHPGGHFVPSQKTYLDAAVGFVRRGLEQDGGDNMEQEERVEDMDLPF</sequence>
<feature type="region of interest" description="Disordered" evidence="2">
    <location>
        <begin position="268"/>
        <end position="289"/>
    </location>
</feature>
<dbReference type="KEGG" id="trg:TRUGW13939_11111"/>
<dbReference type="Pfam" id="PF03959">
    <property type="entry name" value="FSH1"/>
    <property type="match status" value="1"/>
</dbReference>
<name>A0A7H8RBV2_TALRU</name>
<dbReference type="GO" id="GO:0005737">
    <property type="term" value="C:cytoplasm"/>
    <property type="evidence" value="ECO:0007669"/>
    <property type="project" value="TreeGrafter"/>
</dbReference>
<dbReference type="GO" id="GO:0016787">
    <property type="term" value="F:hydrolase activity"/>
    <property type="evidence" value="ECO:0007669"/>
    <property type="project" value="UniProtKB-KW"/>
</dbReference>
<evidence type="ECO:0000256" key="2">
    <source>
        <dbReference type="SAM" id="MobiDB-lite"/>
    </source>
</evidence>
<evidence type="ECO:0000256" key="1">
    <source>
        <dbReference type="ARBA" id="ARBA00022801"/>
    </source>
</evidence>
<organism evidence="4 5">
    <name type="scientific">Talaromyces rugulosus</name>
    <name type="common">Penicillium rugulosum</name>
    <dbReference type="NCBI Taxonomy" id="121627"/>
    <lineage>
        <taxon>Eukaryota</taxon>
        <taxon>Fungi</taxon>
        <taxon>Dikarya</taxon>
        <taxon>Ascomycota</taxon>
        <taxon>Pezizomycotina</taxon>
        <taxon>Eurotiomycetes</taxon>
        <taxon>Eurotiomycetidae</taxon>
        <taxon>Eurotiales</taxon>
        <taxon>Trichocomaceae</taxon>
        <taxon>Talaromyces</taxon>
        <taxon>Talaromyces sect. Islandici</taxon>
    </lineage>
</organism>
<dbReference type="GeneID" id="55998590"/>
<keyword evidence="1" id="KW-0378">Hydrolase</keyword>
<dbReference type="GO" id="GO:0019748">
    <property type="term" value="P:secondary metabolic process"/>
    <property type="evidence" value="ECO:0007669"/>
    <property type="project" value="TreeGrafter"/>
</dbReference>
<proteinExistence type="predicted"/>
<accession>A0A7H8RBV2</accession>
<protein>
    <recommendedName>
        <fullName evidence="3">Serine hydrolase domain-containing protein</fullName>
    </recommendedName>
</protein>
<dbReference type="Proteomes" id="UP000509510">
    <property type="component" value="Chromosome VI"/>
</dbReference>
<keyword evidence="5" id="KW-1185">Reference proteome</keyword>
<dbReference type="SUPFAM" id="SSF53474">
    <property type="entry name" value="alpha/beta-Hydrolases"/>
    <property type="match status" value="1"/>
</dbReference>
<gene>
    <name evidence="4" type="ORF">TRUGW13939_11111</name>
</gene>
<evidence type="ECO:0000313" key="4">
    <source>
        <dbReference type="EMBL" id="QKX63939.1"/>
    </source>
</evidence>
<evidence type="ECO:0000313" key="5">
    <source>
        <dbReference type="Proteomes" id="UP000509510"/>
    </source>
</evidence>
<dbReference type="InterPro" id="IPR029058">
    <property type="entry name" value="AB_hydrolase_fold"/>
</dbReference>
<dbReference type="GO" id="GO:0005634">
    <property type="term" value="C:nucleus"/>
    <property type="evidence" value="ECO:0007669"/>
    <property type="project" value="TreeGrafter"/>
</dbReference>
<dbReference type="InterPro" id="IPR050593">
    <property type="entry name" value="LovG"/>
</dbReference>
<dbReference type="AlphaFoldDB" id="A0A7H8RBV2"/>
<feature type="compositionally biased region" description="Acidic residues" evidence="2">
    <location>
        <begin position="271"/>
        <end position="289"/>
    </location>
</feature>
<dbReference type="InterPro" id="IPR005645">
    <property type="entry name" value="FSH-like_dom"/>
</dbReference>
<dbReference type="EMBL" id="CP055903">
    <property type="protein sequence ID" value="QKX63939.1"/>
    <property type="molecule type" value="Genomic_DNA"/>
</dbReference>